<dbReference type="RefSeq" id="WP_207009762.1">
    <property type="nucleotide sequence ID" value="NZ_CP022295.1"/>
</dbReference>
<dbReference type="EMBL" id="CP022295">
    <property type="protein sequence ID" value="QSR25536.1"/>
    <property type="molecule type" value="Genomic_DNA"/>
</dbReference>
<evidence type="ECO:0000313" key="1">
    <source>
        <dbReference type="EMBL" id="QSR25536.1"/>
    </source>
</evidence>
<evidence type="ECO:0008006" key="3">
    <source>
        <dbReference type="Google" id="ProtNLM"/>
    </source>
</evidence>
<evidence type="ECO:0000313" key="2">
    <source>
        <dbReference type="Proteomes" id="UP000662818"/>
    </source>
</evidence>
<protein>
    <recommendedName>
        <fullName evidence="3">DUF2283 domain-containing protein</fullName>
    </recommendedName>
</protein>
<sequence>MATEAEFYYDPERADGPLLAEGATVGWLYLHHGVGPAKAIKATAMTDGEGHGFIATEGEWIDVTIVDDEADQ</sequence>
<gene>
    <name evidence="1" type="ORF">CFH99_07860</name>
</gene>
<reference evidence="1 2" key="1">
    <citation type="submission" date="2017-06" db="EMBL/GenBank/DDBJ databases">
        <title>Complete Genome Sequence of the Soil Carbazole-Degrading Bacterium Nocardioides aromaticivorans IC177.</title>
        <authorList>
            <person name="Vejarano F."/>
            <person name="Suzuki-Minakuchi C."/>
            <person name="Ohtsubo Y."/>
            <person name="Tsuda M."/>
            <person name="Okada K."/>
            <person name="Nojiri H."/>
        </authorList>
    </citation>
    <scope>NUCLEOTIDE SEQUENCE [LARGE SCALE GENOMIC DNA]</scope>
    <source>
        <strain evidence="1 2">IC177</strain>
    </source>
</reference>
<accession>A0ABX7PHW8</accession>
<name>A0ABX7PHW8_9ACTN</name>
<organism evidence="1 2">
    <name type="scientific">Nocardioides aromaticivorans</name>
    <dbReference type="NCBI Taxonomy" id="200618"/>
    <lineage>
        <taxon>Bacteria</taxon>
        <taxon>Bacillati</taxon>
        <taxon>Actinomycetota</taxon>
        <taxon>Actinomycetes</taxon>
        <taxon>Propionibacteriales</taxon>
        <taxon>Nocardioidaceae</taxon>
        <taxon>Nocardioides</taxon>
    </lineage>
</organism>
<proteinExistence type="predicted"/>
<dbReference type="Proteomes" id="UP000662818">
    <property type="component" value="Chromosome"/>
</dbReference>
<keyword evidence="2" id="KW-1185">Reference proteome</keyword>